<dbReference type="SUPFAM" id="SSF111352">
    <property type="entry name" value="Ammonium transporter"/>
    <property type="match status" value="1"/>
</dbReference>
<dbReference type="STRING" id="232089.SAMN05443544_2200"/>
<evidence type="ECO:0000256" key="1">
    <source>
        <dbReference type="ARBA" id="ARBA00004141"/>
    </source>
</evidence>
<feature type="transmembrane region" description="Helical" evidence="8">
    <location>
        <begin position="171"/>
        <end position="192"/>
    </location>
</feature>
<keyword evidence="5 8" id="KW-1133">Transmembrane helix</keyword>
<dbReference type="InterPro" id="IPR029020">
    <property type="entry name" value="Ammonium/urea_transptr"/>
</dbReference>
<feature type="transmembrane region" description="Helical" evidence="8">
    <location>
        <begin position="366"/>
        <end position="387"/>
    </location>
</feature>
<evidence type="ECO:0000256" key="5">
    <source>
        <dbReference type="ARBA" id="ARBA00022989"/>
    </source>
</evidence>
<feature type="transmembrane region" description="Helical" evidence="8">
    <location>
        <begin position="47"/>
        <end position="67"/>
    </location>
</feature>
<dbReference type="Proteomes" id="UP000184699">
    <property type="component" value="Unassembled WGS sequence"/>
</dbReference>
<protein>
    <recommendedName>
        <fullName evidence="8">Ammonium transporter</fullName>
    </recommendedName>
</protein>
<feature type="transmembrane region" description="Helical" evidence="8">
    <location>
        <begin position="292"/>
        <end position="311"/>
    </location>
</feature>
<evidence type="ECO:0000256" key="4">
    <source>
        <dbReference type="ARBA" id="ARBA00022692"/>
    </source>
</evidence>
<evidence type="ECO:0000256" key="3">
    <source>
        <dbReference type="ARBA" id="ARBA00022448"/>
    </source>
</evidence>
<feature type="transmembrane region" description="Helical" evidence="8">
    <location>
        <begin position="204"/>
        <end position="225"/>
    </location>
</feature>
<dbReference type="PROSITE" id="PS01219">
    <property type="entry name" value="AMMONIUM_TRANSP"/>
    <property type="match status" value="1"/>
</dbReference>
<dbReference type="PANTHER" id="PTHR43029:SF21">
    <property type="entry name" value="AMMONIUM TRANSPORTER 1"/>
    <property type="match status" value="1"/>
</dbReference>
<dbReference type="Pfam" id="PF00909">
    <property type="entry name" value="Ammonium_transp"/>
    <property type="match status" value="1"/>
</dbReference>
<dbReference type="GO" id="GO:0008519">
    <property type="term" value="F:ammonium channel activity"/>
    <property type="evidence" value="ECO:0007669"/>
    <property type="project" value="InterPro"/>
</dbReference>
<accession>A0A1N6G0W3</accession>
<evidence type="ECO:0000256" key="6">
    <source>
        <dbReference type="ARBA" id="ARBA00023136"/>
    </source>
</evidence>
<dbReference type="InterPro" id="IPR024041">
    <property type="entry name" value="NH4_transpt_AmtB-like_dom"/>
</dbReference>
<name>A0A1N6G0W3_9MICO</name>
<comment type="similarity">
    <text evidence="2 8">Belongs to the ammonia transporter channel (TC 1.A.11.2) family.</text>
</comment>
<feature type="transmembrane region" description="Helical" evidence="8">
    <location>
        <begin position="135"/>
        <end position="156"/>
    </location>
</feature>
<organism evidence="10 11">
    <name type="scientific">Agromyces cerinus subsp. cerinus</name>
    <dbReference type="NCBI Taxonomy" id="232089"/>
    <lineage>
        <taxon>Bacteria</taxon>
        <taxon>Bacillati</taxon>
        <taxon>Actinomycetota</taxon>
        <taxon>Actinomycetes</taxon>
        <taxon>Micrococcales</taxon>
        <taxon>Microbacteriaceae</taxon>
        <taxon>Agromyces</taxon>
    </lineage>
</organism>
<dbReference type="NCBIfam" id="TIGR00836">
    <property type="entry name" value="amt"/>
    <property type="match status" value="1"/>
</dbReference>
<feature type="transmembrane region" description="Helical" evidence="8">
    <location>
        <begin position="12"/>
        <end position="35"/>
    </location>
</feature>
<keyword evidence="3 8" id="KW-0813">Transport</keyword>
<dbReference type="InterPro" id="IPR018047">
    <property type="entry name" value="Ammonium_transpt_CS"/>
</dbReference>
<keyword evidence="7 8" id="KW-0924">Ammonia transport</keyword>
<feature type="domain" description="Ammonium transporter AmtB-like" evidence="9">
    <location>
        <begin position="11"/>
        <end position="414"/>
    </location>
</feature>
<dbReference type="AlphaFoldDB" id="A0A1N6G0W3"/>
<dbReference type="GO" id="GO:0005886">
    <property type="term" value="C:plasma membrane"/>
    <property type="evidence" value="ECO:0007669"/>
    <property type="project" value="UniProtKB-SubCell"/>
</dbReference>
<dbReference type="PANTHER" id="PTHR43029">
    <property type="entry name" value="AMMONIUM TRANSPORTER MEP2"/>
    <property type="match status" value="1"/>
</dbReference>
<feature type="transmembrane region" description="Helical" evidence="8">
    <location>
        <begin position="237"/>
        <end position="256"/>
    </location>
</feature>
<dbReference type="InterPro" id="IPR001905">
    <property type="entry name" value="Ammonium_transpt"/>
</dbReference>
<evidence type="ECO:0000256" key="2">
    <source>
        <dbReference type="ARBA" id="ARBA00005887"/>
    </source>
</evidence>
<dbReference type="RefSeq" id="WP_084183925.1">
    <property type="nucleotide sequence ID" value="NZ_FSRJ01000003.1"/>
</dbReference>
<evidence type="ECO:0000259" key="9">
    <source>
        <dbReference type="Pfam" id="PF00909"/>
    </source>
</evidence>
<feature type="transmembrane region" description="Helical" evidence="8">
    <location>
        <begin position="102"/>
        <end position="123"/>
    </location>
</feature>
<keyword evidence="6 8" id="KW-0472">Membrane</keyword>
<evidence type="ECO:0000256" key="7">
    <source>
        <dbReference type="ARBA" id="ARBA00023177"/>
    </source>
</evidence>
<dbReference type="Gene3D" id="1.10.3430.10">
    <property type="entry name" value="Ammonium transporter AmtB like domains"/>
    <property type="match status" value="1"/>
</dbReference>
<feature type="transmembrane region" description="Helical" evidence="8">
    <location>
        <begin position="268"/>
        <end position="286"/>
    </location>
</feature>
<evidence type="ECO:0000256" key="8">
    <source>
        <dbReference type="RuleBase" id="RU362002"/>
    </source>
</evidence>
<keyword evidence="11" id="KW-1185">Reference proteome</keyword>
<keyword evidence="4 8" id="KW-0812">Transmembrane</keyword>
<gene>
    <name evidence="10" type="ORF">SAMN05443544_2200</name>
</gene>
<comment type="subcellular location">
    <subcellularLocation>
        <location evidence="8">Cell membrane</location>
        <topology evidence="8">Multi-pass membrane protein</topology>
    </subcellularLocation>
    <subcellularLocation>
        <location evidence="1">Membrane</location>
        <topology evidence="1">Multi-pass membrane protein</topology>
    </subcellularLocation>
</comment>
<evidence type="ECO:0000313" key="11">
    <source>
        <dbReference type="Proteomes" id="UP000184699"/>
    </source>
</evidence>
<reference evidence="11" key="1">
    <citation type="submission" date="2016-11" db="EMBL/GenBank/DDBJ databases">
        <authorList>
            <person name="Varghese N."/>
            <person name="Submissions S."/>
        </authorList>
    </citation>
    <scope>NUCLEOTIDE SEQUENCE [LARGE SCALE GENOMIC DNA]</scope>
    <source>
        <strain evidence="11">DSM 8595</strain>
    </source>
</reference>
<proteinExistence type="inferred from homology"/>
<dbReference type="OrthoDB" id="9814202at2"/>
<dbReference type="EMBL" id="FSRJ01000003">
    <property type="protein sequence ID" value="SIO01120.1"/>
    <property type="molecule type" value="Genomic_DNA"/>
</dbReference>
<sequence>MSEAIDSGDTAWVLVCAAMVLFMVPGLAFFYAGLVRRSNVLVIMQQNIVPLAVVSITWVLVGFSLAFGPDTWSGLVGDLSLFGLNGVEGAPAPALHVVDPDVAIPTLAFVVFQMMFAIITPALLTGATVGRLRPLGWVVVLVFWSILVYPVIAHWLFDPDGWLAQLGAQDWAGGIVVHAAAGAAALAVLAVVGRRSGWPTTRSIPHSIPLAVVGGGILWFGWFGFNAGGALQANEVAAQALLNTQVAAAGGMAAWLVCEVIRTKRATVIGGITGAVAGLATITPAAGYVNTLAALAIGIIAGIVCTLALKLKTFFRFDDALDVIAVHFVGGILGSLLLGLFGSAAINSAGRDGLFSGGGWGLLGDQALALVVVIAYAFVVTWIIAMLTQVTVGLRASSDPARDADQEEQGSDAYHLAAVLTRDRQGGESSGRHAGPPIGADGQTITAVIEVLDAEALRAELFAAGAQSIVLDEVTVAAGNGRRVSVREQSADVGFVRASRVEVQVPASAVVAVQAVLSRGALSGPTTRTDG</sequence>
<evidence type="ECO:0000313" key="10">
    <source>
        <dbReference type="EMBL" id="SIO01120.1"/>
    </source>
</evidence>
<feature type="transmembrane region" description="Helical" evidence="8">
    <location>
        <begin position="323"/>
        <end position="346"/>
    </location>
</feature>